<evidence type="ECO:0000256" key="1">
    <source>
        <dbReference type="ARBA" id="ARBA00004167"/>
    </source>
</evidence>
<organism evidence="7">
    <name type="scientific">Arion vulgaris</name>
    <dbReference type="NCBI Taxonomy" id="1028688"/>
    <lineage>
        <taxon>Eukaryota</taxon>
        <taxon>Metazoa</taxon>
        <taxon>Spiralia</taxon>
        <taxon>Lophotrochozoa</taxon>
        <taxon>Mollusca</taxon>
        <taxon>Gastropoda</taxon>
        <taxon>Heterobranchia</taxon>
        <taxon>Euthyneura</taxon>
        <taxon>Panpulmonata</taxon>
        <taxon>Eupulmonata</taxon>
        <taxon>Stylommatophora</taxon>
        <taxon>Helicina</taxon>
        <taxon>Arionoidea</taxon>
        <taxon>Arionidae</taxon>
        <taxon>Arion</taxon>
    </lineage>
</organism>
<reference evidence="7" key="1">
    <citation type="submission" date="2014-12" db="EMBL/GenBank/DDBJ databases">
        <title>Insight into the proteome of Arion vulgaris.</title>
        <authorList>
            <person name="Aradska J."/>
            <person name="Bulat T."/>
            <person name="Smidak R."/>
            <person name="Sarate P."/>
            <person name="Gangsoo J."/>
            <person name="Sialana F."/>
            <person name="Bilban M."/>
            <person name="Lubec G."/>
        </authorList>
    </citation>
    <scope>NUCLEOTIDE SEQUENCE</scope>
    <source>
        <tissue evidence="7">Skin</tissue>
    </source>
</reference>
<protein>
    <recommendedName>
        <fullName evidence="6">Cadherin domain-containing protein</fullName>
    </recommendedName>
</protein>
<evidence type="ECO:0000256" key="2">
    <source>
        <dbReference type="ARBA" id="ARBA00022692"/>
    </source>
</evidence>
<keyword evidence="3" id="KW-1133">Transmembrane helix</keyword>
<dbReference type="InterPro" id="IPR002126">
    <property type="entry name" value="Cadherin-like_dom"/>
</dbReference>
<dbReference type="InterPro" id="IPR050174">
    <property type="entry name" value="Protocadherin/Cadherin-CA"/>
</dbReference>
<evidence type="ECO:0000256" key="5">
    <source>
        <dbReference type="PROSITE-ProRule" id="PRU00043"/>
    </source>
</evidence>
<feature type="domain" description="Cadherin" evidence="6">
    <location>
        <begin position="30"/>
        <end position="74"/>
    </location>
</feature>
<evidence type="ECO:0000313" key="7">
    <source>
        <dbReference type="EMBL" id="CEK50129.1"/>
    </source>
</evidence>
<dbReference type="GO" id="GO:0005509">
    <property type="term" value="F:calcium ion binding"/>
    <property type="evidence" value="ECO:0007669"/>
    <property type="project" value="UniProtKB-UniRule"/>
</dbReference>
<evidence type="ECO:0000256" key="3">
    <source>
        <dbReference type="ARBA" id="ARBA00022989"/>
    </source>
</evidence>
<feature type="non-terminal residue" evidence="7">
    <location>
        <position position="1"/>
    </location>
</feature>
<dbReference type="CDD" id="cd11304">
    <property type="entry name" value="Cadherin_repeat"/>
    <property type="match status" value="1"/>
</dbReference>
<dbReference type="GO" id="GO:0007156">
    <property type="term" value="P:homophilic cell adhesion via plasma membrane adhesion molecules"/>
    <property type="evidence" value="ECO:0007669"/>
    <property type="project" value="InterPro"/>
</dbReference>
<name>A0A0B6Y1V3_9EUPU</name>
<dbReference type="PROSITE" id="PS50268">
    <property type="entry name" value="CADHERIN_2"/>
    <property type="match status" value="1"/>
</dbReference>
<dbReference type="Gene3D" id="2.60.40.60">
    <property type="entry name" value="Cadherins"/>
    <property type="match status" value="1"/>
</dbReference>
<evidence type="ECO:0000259" key="6">
    <source>
        <dbReference type="PROSITE" id="PS50268"/>
    </source>
</evidence>
<comment type="subcellular location">
    <subcellularLocation>
        <location evidence="1">Membrane</location>
        <topology evidence="1">Single-pass membrane protein</topology>
    </subcellularLocation>
</comment>
<dbReference type="PANTHER" id="PTHR24028">
    <property type="entry name" value="CADHERIN-87A"/>
    <property type="match status" value="1"/>
</dbReference>
<keyword evidence="3" id="KW-0472">Membrane</keyword>
<dbReference type="Pfam" id="PF00028">
    <property type="entry name" value="Cadherin"/>
    <property type="match status" value="1"/>
</dbReference>
<keyword evidence="2" id="KW-0812">Transmembrane</keyword>
<dbReference type="EMBL" id="HACG01003264">
    <property type="protein sequence ID" value="CEK50129.1"/>
    <property type="molecule type" value="Transcribed_RNA"/>
</dbReference>
<feature type="non-terminal residue" evidence="7">
    <location>
        <position position="74"/>
    </location>
</feature>
<keyword evidence="4" id="KW-0325">Glycoprotein</keyword>
<keyword evidence="5" id="KW-0106">Calcium</keyword>
<sequence length="74" mass="8185">SVQQYSFKDPTDTFALSVRKNPDGTSYLGIVVKEKLDRETRDFYQLTVIAADGGTPQKFGSVLINISVSDINDN</sequence>
<accession>A0A0B6Y1V3</accession>
<evidence type="ECO:0000256" key="4">
    <source>
        <dbReference type="ARBA" id="ARBA00023180"/>
    </source>
</evidence>
<gene>
    <name evidence="7" type="primary">ORF9937</name>
</gene>
<dbReference type="SUPFAM" id="SSF49313">
    <property type="entry name" value="Cadherin-like"/>
    <property type="match status" value="1"/>
</dbReference>
<dbReference type="AlphaFoldDB" id="A0A0B6Y1V3"/>
<dbReference type="PANTHER" id="PTHR24028:SF146">
    <property type="entry name" value="CADHERIN 96CB, ISOFORM D-RELATED"/>
    <property type="match status" value="1"/>
</dbReference>
<dbReference type="InterPro" id="IPR015919">
    <property type="entry name" value="Cadherin-like_sf"/>
</dbReference>
<proteinExistence type="predicted"/>
<dbReference type="GO" id="GO:0005886">
    <property type="term" value="C:plasma membrane"/>
    <property type="evidence" value="ECO:0007669"/>
    <property type="project" value="TreeGrafter"/>
</dbReference>